<evidence type="ECO:0000256" key="8">
    <source>
        <dbReference type="ARBA" id="ARBA00023098"/>
    </source>
</evidence>
<accession>A0AAV7KHS3</accession>
<dbReference type="AlphaFoldDB" id="A0AAV7KHS3"/>
<keyword evidence="10 12" id="KW-0275">Fatty acid biosynthesis</keyword>
<dbReference type="GO" id="GO:0019367">
    <property type="term" value="P:fatty acid elongation, saturated fatty acid"/>
    <property type="evidence" value="ECO:0007669"/>
    <property type="project" value="TreeGrafter"/>
</dbReference>
<protein>
    <recommendedName>
        <fullName evidence="12">Elongation of very long chain fatty acids protein</fullName>
        <ecNumber evidence="12">2.3.1.199</ecNumber>
    </recommendedName>
    <alternativeName>
        <fullName evidence="12">Very-long-chain 3-oxoacyl-CoA synthase</fullName>
    </alternativeName>
</protein>
<evidence type="ECO:0000256" key="12">
    <source>
        <dbReference type="RuleBase" id="RU361115"/>
    </source>
</evidence>
<keyword evidence="14" id="KW-1185">Reference proteome</keyword>
<comment type="subcellular location">
    <subcellularLocation>
        <location evidence="1">Membrane</location>
        <topology evidence="1">Multi-pass membrane protein</topology>
    </subcellularLocation>
</comment>
<evidence type="ECO:0000256" key="9">
    <source>
        <dbReference type="ARBA" id="ARBA00023136"/>
    </source>
</evidence>
<feature type="transmembrane region" description="Helical" evidence="12">
    <location>
        <begin position="86"/>
        <end position="107"/>
    </location>
</feature>
<dbReference type="Proteomes" id="UP001165289">
    <property type="component" value="Unassembled WGS sequence"/>
</dbReference>
<evidence type="ECO:0000313" key="13">
    <source>
        <dbReference type="EMBL" id="KAI6660440.1"/>
    </source>
</evidence>
<dbReference type="GO" id="GO:0042761">
    <property type="term" value="P:very long-chain fatty acid biosynthetic process"/>
    <property type="evidence" value="ECO:0007669"/>
    <property type="project" value="TreeGrafter"/>
</dbReference>
<evidence type="ECO:0000256" key="1">
    <source>
        <dbReference type="ARBA" id="ARBA00004141"/>
    </source>
</evidence>
<dbReference type="GO" id="GO:0034625">
    <property type="term" value="P:fatty acid elongation, monounsaturated fatty acid"/>
    <property type="evidence" value="ECO:0007669"/>
    <property type="project" value="TreeGrafter"/>
</dbReference>
<dbReference type="GO" id="GO:0009922">
    <property type="term" value="F:fatty acid elongase activity"/>
    <property type="evidence" value="ECO:0007669"/>
    <property type="project" value="UniProtKB-EC"/>
</dbReference>
<keyword evidence="9 12" id="KW-0472">Membrane</keyword>
<keyword evidence="8 12" id="KW-0443">Lipid metabolism</keyword>
<evidence type="ECO:0000256" key="5">
    <source>
        <dbReference type="ARBA" id="ARBA00022692"/>
    </source>
</evidence>
<reference evidence="13 14" key="1">
    <citation type="journal article" date="2023" name="BMC Biol.">
        <title>The compact genome of the sponge Oopsacas minuta (Hexactinellida) is lacking key metazoan core genes.</title>
        <authorList>
            <person name="Santini S."/>
            <person name="Schenkelaars Q."/>
            <person name="Jourda C."/>
            <person name="Duchesne M."/>
            <person name="Belahbib H."/>
            <person name="Rocher C."/>
            <person name="Selva M."/>
            <person name="Riesgo A."/>
            <person name="Vervoort M."/>
            <person name="Leys S.P."/>
            <person name="Kodjabachian L."/>
            <person name="Le Bivic A."/>
            <person name="Borchiellini C."/>
            <person name="Claverie J.M."/>
            <person name="Renard E."/>
        </authorList>
    </citation>
    <scope>NUCLEOTIDE SEQUENCE [LARGE SCALE GENOMIC DNA]</scope>
    <source>
        <strain evidence="13">SPO-2</strain>
    </source>
</reference>
<evidence type="ECO:0000256" key="3">
    <source>
        <dbReference type="ARBA" id="ARBA00022516"/>
    </source>
</evidence>
<gene>
    <name evidence="13" type="ORF">LOD99_14026</name>
</gene>
<evidence type="ECO:0000256" key="7">
    <source>
        <dbReference type="ARBA" id="ARBA00022989"/>
    </source>
</evidence>
<dbReference type="GO" id="GO:0034626">
    <property type="term" value="P:fatty acid elongation, polyunsaturated fatty acid"/>
    <property type="evidence" value="ECO:0007669"/>
    <property type="project" value="TreeGrafter"/>
</dbReference>
<evidence type="ECO:0000256" key="11">
    <source>
        <dbReference type="ARBA" id="ARBA00047375"/>
    </source>
</evidence>
<keyword evidence="3 12" id="KW-0444">Lipid biosynthesis</keyword>
<keyword evidence="4 12" id="KW-0808">Transferase</keyword>
<evidence type="ECO:0000313" key="14">
    <source>
        <dbReference type="Proteomes" id="UP001165289"/>
    </source>
</evidence>
<proteinExistence type="inferred from homology"/>
<dbReference type="PANTHER" id="PTHR11157:SF134">
    <property type="entry name" value="ELONGATION OF FATTY ACIDS PROTEIN 1-RELATED"/>
    <property type="match status" value="1"/>
</dbReference>
<name>A0AAV7KHS3_9METZ</name>
<feature type="transmembrane region" description="Helical" evidence="12">
    <location>
        <begin position="141"/>
        <end position="162"/>
    </location>
</feature>
<evidence type="ECO:0000256" key="2">
    <source>
        <dbReference type="ARBA" id="ARBA00007263"/>
    </source>
</evidence>
<dbReference type="EC" id="2.3.1.199" evidence="12"/>
<dbReference type="PANTHER" id="PTHR11157">
    <property type="entry name" value="FATTY ACID ACYL TRANSFERASE-RELATED"/>
    <property type="match status" value="1"/>
</dbReference>
<keyword evidence="5 12" id="KW-0812">Transmembrane</keyword>
<feature type="transmembrane region" description="Helical" evidence="12">
    <location>
        <begin position="174"/>
        <end position="195"/>
    </location>
</feature>
<sequence length="232" mass="27551">MDTQLRVLKNFYNLSSFPIFAGYLLILPVSLIWVRLVPKIHLKWTLVIYNIVCVLISIVCTVIGFKEFLTEGSVFELVEVRGLLKQIYYLYFLSKILELLDTVFMVLRHNLHQMSFLHIFHHSTMVLLGDYSYSLSPWKPMSIVIFMNSFVHIWMYSYYAISVVKKVDNSWKRVITHLQLVQFVICLTFSIPGYMYHGFCVYSVLYPLSMILLFGNFYYHAFVKKRHRIKRD</sequence>
<feature type="transmembrane region" description="Helical" evidence="12">
    <location>
        <begin position="201"/>
        <end position="221"/>
    </location>
</feature>
<feature type="transmembrane region" description="Helical" evidence="12">
    <location>
        <begin position="46"/>
        <end position="66"/>
    </location>
</feature>
<evidence type="ECO:0000256" key="6">
    <source>
        <dbReference type="ARBA" id="ARBA00022832"/>
    </source>
</evidence>
<feature type="transmembrane region" description="Helical" evidence="12">
    <location>
        <begin position="12"/>
        <end position="34"/>
    </location>
</feature>
<evidence type="ECO:0000256" key="4">
    <source>
        <dbReference type="ARBA" id="ARBA00022679"/>
    </source>
</evidence>
<dbReference type="InterPro" id="IPR002076">
    <property type="entry name" value="ELO_fam"/>
</dbReference>
<dbReference type="GO" id="GO:0030148">
    <property type="term" value="P:sphingolipid biosynthetic process"/>
    <property type="evidence" value="ECO:0007669"/>
    <property type="project" value="TreeGrafter"/>
</dbReference>
<comment type="caution">
    <text evidence="13">The sequence shown here is derived from an EMBL/GenBank/DDBJ whole genome shotgun (WGS) entry which is preliminary data.</text>
</comment>
<dbReference type="GO" id="GO:0005789">
    <property type="term" value="C:endoplasmic reticulum membrane"/>
    <property type="evidence" value="ECO:0007669"/>
    <property type="project" value="TreeGrafter"/>
</dbReference>
<dbReference type="EMBL" id="JAKMXF010000033">
    <property type="protein sequence ID" value="KAI6660440.1"/>
    <property type="molecule type" value="Genomic_DNA"/>
</dbReference>
<keyword evidence="6 12" id="KW-0276">Fatty acid metabolism</keyword>
<evidence type="ECO:0000256" key="10">
    <source>
        <dbReference type="ARBA" id="ARBA00023160"/>
    </source>
</evidence>
<comment type="similarity">
    <text evidence="2 12">Belongs to the ELO family.</text>
</comment>
<comment type="catalytic activity">
    <reaction evidence="11 12">
        <text>a very-long-chain acyl-CoA + malonyl-CoA + H(+) = a very-long-chain 3-oxoacyl-CoA + CO2 + CoA</text>
        <dbReference type="Rhea" id="RHEA:32727"/>
        <dbReference type="ChEBI" id="CHEBI:15378"/>
        <dbReference type="ChEBI" id="CHEBI:16526"/>
        <dbReference type="ChEBI" id="CHEBI:57287"/>
        <dbReference type="ChEBI" id="CHEBI:57384"/>
        <dbReference type="ChEBI" id="CHEBI:90725"/>
        <dbReference type="ChEBI" id="CHEBI:90736"/>
        <dbReference type="EC" id="2.3.1.199"/>
    </reaction>
</comment>
<dbReference type="Pfam" id="PF01151">
    <property type="entry name" value="ELO"/>
    <property type="match status" value="1"/>
</dbReference>
<keyword evidence="7 12" id="KW-1133">Transmembrane helix</keyword>
<organism evidence="13 14">
    <name type="scientific">Oopsacas minuta</name>
    <dbReference type="NCBI Taxonomy" id="111878"/>
    <lineage>
        <taxon>Eukaryota</taxon>
        <taxon>Metazoa</taxon>
        <taxon>Porifera</taxon>
        <taxon>Hexactinellida</taxon>
        <taxon>Hexasterophora</taxon>
        <taxon>Lyssacinosida</taxon>
        <taxon>Leucopsacidae</taxon>
        <taxon>Oopsacas</taxon>
    </lineage>
</organism>